<keyword evidence="2" id="KW-1185">Reference proteome</keyword>
<evidence type="ECO:0000313" key="2">
    <source>
        <dbReference type="Proteomes" id="UP001172687"/>
    </source>
</evidence>
<gene>
    <name evidence="1" type="ORF">QYF68_21720</name>
</gene>
<evidence type="ECO:0000313" key="1">
    <source>
        <dbReference type="EMBL" id="MDN4520421.1"/>
    </source>
</evidence>
<accession>A0ABT8HI57</accession>
<reference evidence="1" key="1">
    <citation type="submission" date="2023-07" db="EMBL/GenBank/DDBJ databases">
        <title>Degradation of tert-butanol by M. austroafricanum TBA100.</title>
        <authorList>
            <person name="Helbich S."/>
            <person name="Vainshtein Y."/>
        </authorList>
    </citation>
    <scope>NUCLEOTIDE SEQUENCE</scope>
    <source>
        <strain evidence="1">TBA100</strain>
    </source>
</reference>
<name>A0ABT8HI57_MYCAO</name>
<dbReference type="RefSeq" id="WP_301161652.1">
    <property type="nucleotide sequence ID" value="NZ_JAUHTC010000074.1"/>
</dbReference>
<protein>
    <submittedName>
        <fullName evidence="1">Uncharacterized protein</fullName>
    </submittedName>
</protein>
<proteinExistence type="predicted"/>
<organism evidence="1 2">
    <name type="scientific">Mycolicibacterium austroafricanum</name>
    <name type="common">Mycobacterium austroafricanum</name>
    <dbReference type="NCBI Taxonomy" id="39687"/>
    <lineage>
        <taxon>Bacteria</taxon>
        <taxon>Bacillati</taxon>
        <taxon>Actinomycetota</taxon>
        <taxon>Actinomycetes</taxon>
        <taxon>Mycobacteriales</taxon>
        <taxon>Mycobacteriaceae</taxon>
        <taxon>Mycolicibacterium</taxon>
    </lineage>
</organism>
<dbReference type="Gene3D" id="6.10.140.2080">
    <property type="match status" value="1"/>
</dbReference>
<dbReference type="EMBL" id="JAUHTC010000074">
    <property type="protein sequence ID" value="MDN4520421.1"/>
    <property type="molecule type" value="Genomic_DNA"/>
</dbReference>
<sequence>MLTKALDFCRAGYPPPGVPPRGFITLLALCGRRDTGRAVSSPAPTPPSSR</sequence>
<comment type="caution">
    <text evidence="1">The sequence shown here is derived from an EMBL/GenBank/DDBJ whole genome shotgun (WGS) entry which is preliminary data.</text>
</comment>
<dbReference type="Proteomes" id="UP001172687">
    <property type="component" value="Unassembled WGS sequence"/>
</dbReference>